<name>A0ABW3ZW62_9BACI</name>
<keyword evidence="3" id="KW-1185">Reference proteome</keyword>
<feature type="domain" description="HD-GYP" evidence="1">
    <location>
        <begin position="121"/>
        <end position="316"/>
    </location>
</feature>
<dbReference type="PANTHER" id="PTHR43155:SF2">
    <property type="entry name" value="CYCLIC DI-GMP PHOSPHODIESTERASE PA4108"/>
    <property type="match status" value="1"/>
</dbReference>
<keyword evidence="2" id="KW-0378">Hydrolase</keyword>
<accession>A0ABW3ZW62</accession>
<evidence type="ECO:0000259" key="1">
    <source>
        <dbReference type="PROSITE" id="PS51832"/>
    </source>
</evidence>
<gene>
    <name evidence="2" type="ORF">ACFQ4A_13305</name>
</gene>
<dbReference type="GO" id="GO:0016787">
    <property type="term" value="F:hydrolase activity"/>
    <property type="evidence" value="ECO:0007669"/>
    <property type="project" value="UniProtKB-KW"/>
</dbReference>
<dbReference type="RefSeq" id="WP_382401377.1">
    <property type="nucleotide sequence ID" value="NZ_JBHTNH010000028.1"/>
</dbReference>
<dbReference type="SMART" id="SM00471">
    <property type="entry name" value="HDc"/>
    <property type="match status" value="1"/>
</dbReference>
<protein>
    <submittedName>
        <fullName evidence="2">HD-GYP domain-containing protein</fullName>
        <ecNumber evidence="2">3.1.4.-</ecNumber>
    </submittedName>
</protein>
<dbReference type="InterPro" id="IPR003607">
    <property type="entry name" value="HD/PDEase_dom"/>
</dbReference>
<dbReference type="PANTHER" id="PTHR43155">
    <property type="entry name" value="CYCLIC DI-GMP PHOSPHODIESTERASE PA4108-RELATED"/>
    <property type="match status" value="1"/>
</dbReference>
<reference evidence="3" key="1">
    <citation type="journal article" date="2019" name="Int. J. Syst. Evol. Microbiol.">
        <title>The Global Catalogue of Microorganisms (GCM) 10K type strain sequencing project: providing services to taxonomists for standard genome sequencing and annotation.</title>
        <authorList>
            <consortium name="The Broad Institute Genomics Platform"/>
            <consortium name="The Broad Institute Genome Sequencing Center for Infectious Disease"/>
            <person name="Wu L."/>
            <person name="Ma J."/>
        </authorList>
    </citation>
    <scope>NUCLEOTIDE SEQUENCE [LARGE SCALE GENOMIC DNA]</scope>
    <source>
        <strain evidence="3">CCUG 54822</strain>
    </source>
</reference>
<dbReference type="EC" id="3.1.4.-" evidence="2"/>
<organism evidence="2 3">
    <name type="scientific">Lentibacillus salinarum</name>
    <dbReference type="NCBI Taxonomy" id="446820"/>
    <lineage>
        <taxon>Bacteria</taxon>
        <taxon>Bacillati</taxon>
        <taxon>Bacillota</taxon>
        <taxon>Bacilli</taxon>
        <taxon>Bacillales</taxon>
        <taxon>Bacillaceae</taxon>
        <taxon>Lentibacillus</taxon>
    </lineage>
</organism>
<proteinExistence type="predicted"/>
<dbReference type="CDD" id="cd00077">
    <property type="entry name" value="HDc"/>
    <property type="match status" value="1"/>
</dbReference>
<evidence type="ECO:0000313" key="2">
    <source>
        <dbReference type="EMBL" id="MFD1362632.1"/>
    </source>
</evidence>
<dbReference type="InterPro" id="IPR037522">
    <property type="entry name" value="HD_GYP_dom"/>
</dbReference>
<dbReference type="Pfam" id="PF13487">
    <property type="entry name" value="HD_5"/>
    <property type="match status" value="1"/>
</dbReference>
<dbReference type="SUPFAM" id="SSF109604">
    <property type="entry name" value="HD-domain/PDEase-like"/>
    <property type="match status" value="1"/>
</dbReference>
<dbReference type="PROSITE" id="PS51832">
    <property type="entry name" value="HD_GYP"/>
    <property type="match status" value="1"/>
</dbReference>
<dbReference type="Proteomes" id="UP001597178">
    <property type="component" value="Unassembled WGS sequence"/>
</dbReference>
<dbReference type="EMBL" id="JBHTNH010000028">
    <property type="protein sequence ID" value="MFD1362632.1"/>
    <property type="molecule type" value="Genomic_DNA"/>
</dbReference>
<evidence type="ECO:0000313" key="3">
    <source>
        <dbReference type="Proteomes" id="UP001597178"/>
    </source>
</evidence>
<dbReference type="Gene3D" id="1.10.3210.10">
    <property type="entry name" value="Hypothetical protein af1432"/>
    <property type="match status" value="1"/>
</dbReference>
<sequence>MRVEPSQLAPGCVLLKDVKGKTTKPIIPEKTVLTEEHITVLHKFLVATVDVSATLADGRPFNPEAANEAKRTASTEWIASRSFAKQYQDAVDDYKKLFKNWQHYAMVDIADVRQVLIPLFESIDHVGLAVYTLDQYATSTDYVYHHSVSVGILAAFLAKQLGYEKGEWLQVGLAGALSDCGMARVDETLMTKDKPLNRSELDDIRKHPVYSYRMIEKAAALTQVVKLAVLQHHERLDGSGYPLGLEKDNIHRYSRIIAVCDMYHAMTCERFYQKKQSPFAAIKKLQHDHFTKLDHHIVQVFIDGFVHLSSDASANS</sequence>
<comment type="caution">
    <text evidence="2">The sequence shown here is derived from an EMBL/GenBank/DDBJ whole genome shotgun (WGS) entry which is preliminary data.</text>
</comment>